<dbReference type="PANTHER" id="PTHR43711:SF1">
    <property type="entry name" value="HISTIDINE KINASE 1"/>
    <property type="match status" value="1"/>
</dbReference>
<dbReference type="SUPFAM" id="SSF55785">
    <property type="entry name" value="PYP-like sensor domain (PAS domain)"/>
    <property type="match status" value="2"/>
</dbReference>
<dbReference type="PROSITE" id="PS50112">
    <property type="entry name" value="PAS"/>
    <property type="match status" value="1"/>
</dbReference>
<dbReference type="InterPro" id="IPR036097">
    <property type="entry name" value="HisK_dim/P_sf"/>
</dbReference>
<comment type="catalytic activity">
    <reaction evidence="1">
        <text>ATP + protein L-histidine = ADP + protein N-phospho-L-histidine.</text>
        <dbReference type="EC" id="2.7.13.3"/>
    </reaction>
</comment>
<keyword evidence="5" id="KW-0418">Kinase</keyword>
<keyword evidence="7" id="KW-0812">Transmembrane</keyword>
<protein>
    <recommendedName>
        <fullName evidence="2">histidine kinase</fullName>
        <ecNumber evidence="2">2.7.13.3</ecNumber>
    </recommendedName>
</protein>
<keyword evidence="4" id="KW-0808">Transferase</keyword>
<dbReference type="Gene3D" id="1.10.287.130">
    <property type="match status" value="1"/>
</dbReference>
<dbReference type="InterPro" id="IPR035965">
    <property type="entry name" value="PAS-like_dom_sf"/>
</dbReference>
<feature type="transmembrane region" description="Helical" evidence="7">
    <location>
        <begin position="6"/>
        <end position="29"/>
    </location>
</feature>
<evidence type="ECO:0000256" key="1">
    <source>
        <dbReference type="ARBA" id="ARBA00000085"/>
    </source>
</evidence>
<accession>A0A1H7I9F4</accession>
<dbReference type="PANTHER" id="PTHR43711">
    <property type="entry name" value="TWO-COMPONENT HISTIDINE KINASE"/>
    <property type="match status" value="1"/>
</dbReference>
<keyword evidence="6" id="KW-0902">Two-component regulatory system</keyword>
<dbReference type="InterPro" id="IPR050736">
    <property type="entry name" value="Sensor_HK_Regulatory"/>
</dbReference>
<evidence type="ECO:0000256" key="2">
    <source>
        <dbReference type="ARBA" id="ARBA00012438"/>
    </source>
</evidence>
<dbReference type="InterPro" id="IPR003661">
    <property type="entry name" value="HisK_dim/P_dom"/>
</dbReference>
<keyword evidence="7" id="KW-1133">Transmembrane helix</keyword>
<reference evidence="10 11" key="1">
    <citation type="submission" date="2016-10" db="EMBL/GenBank/DDBJ databases">
        <authorList>
            <person name="de Groot N.N."/>
        </authorList>
    </citation>
    <scope>NUCLEOTIDE SEQUENCE [LARGE SCALE GENOMIC DNA]</scope>
    <source>
        <strain evidence="10 11">CDM_5</strain>
    </source>
</reference>
<dbReference type="InterPro" id="IPR013656">
    <property type="entry name" value="PAS_4"/>
</dbReference>
<dbReference type="SUPFAM" id="SSF55874">
    <property type="entry name" value="ATPase domain of HSP90 chaperone/DNA topoisomerase II/histidine kinase"/>
    <property type="match status" value="1"/>
</dbReference>
<dbReference type="Pfam" id="PF00989">
    <property type="entry name" value="PAS"/>
    <property type="match status" value="1"/>
</dbReference>
<evidence type="ECO:0000313" key="10">
    <source>
        <dbReference type="EMBL" id="SEK57205.1"/>
    </source>
</evidence>
<dbReference type="RefSeq" id="WP_074792180.1">
    <property type="nucleotide sequence ID" value="NZ_FOAD01000001.1"/>
</dbReference>
<dbReference type="SMART" id="SM00388">
    <property type="entry name" value="HisKA"/>
    <property type="match status" value="1"/>
</dbReference>
<dbReference type="Pfam" id="PF16927">
    <property type="entry name" value="HisKA_7TM"/>
    <property type="match status" value="1"/>
</dbReference>
<dbReference type="Gene3D" id="3.30.565.10">
    <property type="entry name" value="Histidine kinase-like ATPase, C-terminal domain"/>
    <property type="match status" value="1"/>
</dbReference>
<evidence type="ECO:0000256" key="3">
    <source>
        <dbReference type="ARBA" id="ARBA00022553"/>
    </source>
</evidence>
<dbReference type="Pfam" id="PF08448">
    <property type="entry name" value="PAS_4"/>
    <property type="match status" value="1"/>
</dbReference>
<dbReference type="EMBL" id="FOAD01000001">
    <property type="protein sequence ID" value="SEK57205.1"/>
    <property type="molecule type" value="Genomic_DNA"/>
</dbReference>
<dbReference type="EC" id="2.7.13.3" evidence="2"/>
<feature type="transmembrane region" description="Helical" evidence="7">
    <location>
        <begin position="68"/>
        <end position="90"/>
    </location>
</feature>
<dbReference type="InterPro" id="IPR031621">
    <property type="entry name" value="HisKA_7TM"/>
</dbReference>
<dbReference type="SMART" id="SM00091">
    <property type="entry name" value="PAS"/>
    <property type="match status" value="2"/>
</dbReference>
<proteinExistence type="predicted"/>
<dbReference type="GO" id="GO:0006355">
    <property type="term" value="P:regulation of DNA-templated transcription"/>
    <property type="evidence" value="ECO:0007669"/>
    <property type="project" value="InterPro"/>
</dbReference>
<feature type="transmembrane region" description="Helical" evidence="7">
    <location>
        <begin position="102"/>
        <end position="127"/>
    </location>
</feature>
<dbReference type="InterPro" id="IPR036890">
    <property type="entry name" value="HATPase_C_sf"/>
</dbReference>
<dbReference type="CDD" id="cd00130">
    <property type="entry name" value="PAS"/>
    <property type="match status" value="2"/>
</dbReference>
<dbReference type="GO" id="GO:0000155">
    <property type="term" value="F:phosphorelay sensor kinase activity"/>
    <property type="evidence" value="ECO:0007669"/>
    <property type="project" value="InterPro"/>
</dbReference>
<dbReference type="InterPro" id="IPR000014">
    <property type="entry name" value="PAS"/>
</dbReference>
<keyword evidence="7" id="KW-0472">Membrane</keyword>
<feature type="transmembrane region" description="Helical" evidence="7">
    <location>
        <begin position="147"/>
        <end position="167"/>
    </location>
</feature>
<keyword evidence="3" id="KW-0597">Phosphoprotein</keyword>
<evidence type="ECO:0000259" key="8">
    <source>
        <dbReference type="PROSITE" id="PS50109"/>
    </source>
</evidence>
<dbReference type="InterPro" id="IPR013767">
    <property type="entry name" value="PAS_fold"/>
</dbReference>
<dbReference type="Pfam" id="PF00512">
    <property type="entry name" value="HisKA"/>
    <property type="match status" value="1"/>
</dbReference>
<evidence type="ECO:0000256" key="5">
    <source>
        <dbReference type="ARBA" id="ARBA00022777"/>
    </source>
</evidence>
<dbReference type="Pfam" id="PF02518">
    <property type="entry name" value="HATPase_c"/>
    <property type="match status" value="1"/>
</dbReference>
<evidence type="ECO:0000256" key="6">
    <source>
        <dbReference type="ARBA" id="ARBA00023012"/>
    </source>
</evidence>
<evidence type="ECO:0000256" key="4">
    <source>
        <dbReference type="ARBA" id="ARBA00022679"/>
    </source>
</evidence>
<dbReference type="Gene3D" id="3.30.450.20">
    <property type="entry name" value="PAS domain"/>
    <property type="match status" value="2"/>
</dbReference>
<dbReference type="InterPro" id="IPR004358">
    <property type="entry name" value="Sig_transdc_His_kin-like_C"/>
</dbReference>
<dbReference type="SUPFAM" id="SSF47384">
    <property type="entry name" value="Homodimeric domain of signal transducing histidine kinase"/>
    <property type="match status" value="1"/>
</dbReference>
<name>A0A1H7I9F4_HALLR</name>
<dbReference type="AlphaFoldDB" id="A0A1H7I9F4"/>
<gene>
    <name evidence="10" type="ORF">SAMN04488691_101778</name>
</gene>
<feature type="domain" description="Histidine kinase" evidence="8">
    <location>
        <begin position="478"/>
        <end position="666"/>
    </location>
</feature>
<dbReference type="PROSITE" id="PS50109">
    <property type="entry name" value="HIS_KIN"/>
    <property type="match status" value="1"/>
</dbReference>
<dbReference type="SMART" id="SM00387">
    <property type="entry name" value="HATPase_c"/>
    <property type="match status" value="1"/>
</dbReference>
<dbReference type="OrthoDB" id="8127at2157"/>
<dbReference type="InterPro" id="IPR005467">
    <property type="entry name" value="His_kinase_dom"/>
</dbReference>
<feature type="transmembrane region" description="Helical" evidence="7">
    <location>
        <begin position="36"/>
        <end position="56"/>
    </location>
</feature>
<organism evidence="10 11">
    <name type="scientific">Haloferax larsenii</name>
    <dbReference type="NCBI Taxonomy" id="302484"/>
    <lineage>
        <taxon>Archaea</taxon>
        <taxon>Methanobacteriati</taxon>
        <taxon>Methanobacteriota</taxon>
        <taxon>Stenosarchaea group</taxon>
        <taxon>Halobacteria</taxon>
        <taxon>Halobacteriales</taxon>
        <taxon>Haloferacaceae</taxon>
        <taxon>Haloferax</taxon>
    </lineage>
</organism>
<dbReference type="CDD" id="cd00082">
    <property type="entry name" value="HisKA"/>
    <property type="match status" value="1"/>
</dbReference>
<sequence length="680" mass="74890">MEGAWQFHPVFILLLASVVLSAGITTYSFRNRETPGATALGFLSLSAGWWSAAYLLQLTGATLDWQFMWLRMSYLGSSFLAPSLFVFAAQYVDARIDITPRLVAVLSLPIVVLSLLAVTNPLHGFMWTVTGLTETPLAIIQRDFHTGYYALIAYSYLVVLVGTGLLLRQVLRSRRILRLQSLAIFTGVTIPLLSNVYWVLGESVIDYTSIIFAASSSLFAVALFRYQLLDLVPIARDTVVEEMREAYVVLDSEQRIVDLNPAARRLFSPPGDAIGRQFSAVVPAVAAELDDFGDSERHDTSVVIESDDGVRHQYLEVRASPLENGDGGAVVTVRDATERQRARRRFQSSIEHASDIVMILDDAGEIEYVSPPIEGLTGTPASELVGEYCFDLVDSADRPVVKDTFQELCEHPDSVERFEVCVSTPDDETVVLEGIGRNLLDEPFVEGVVVNFRDITTRKRRERRLTRTNERLERFASVVSHDLRNPLNVAVGNVELAQETGDQKYTQNAQRALSRMDVIIQDALQLARNGQLVEDTEVVRLGTVVSLAWDAVVTDDAELTIESDGTLAADPDRLQRLFENLVRNALEHGGDDVTVRVGTTDDGFYLEDTGLGIEPDRRDEVFEAGISTNDGGTGLGLVIVSEIVDAHGWDIQVESGRDGGARFVVSGVSVGIDEEQISQS</sequence>
<evidence type="ECO:0000259" key="9">
    <source>
        <dbReference type="PROSITE" id="PS50112"/>
    </source>
</evidence>
<evidence type="ECO:0000313" key="11">
    <source>
        <dbReference type="Proteomes" id="UP000183894"/>
    </source>
</evidence>
<feature type="transmembrane region" description="Helical" evidence="7">
    <location>
        <begin position="179"/>
        <end position="198"/>
    </location>
</feature>
<feature type="domain" description="PAS" evidence="9">
    <location>
        <begin position="342"/>
        <end position="412"/>
    </location>
</feature>
<dbReference type="InterPro" id="IPR003594">
    <property type="entry name" value="HATPase_dom"/>
</dbReference>
<dbReference type="Proteomes" id="UP000183894">
    <property type="component" value="Unassembled WGS sequence"/>
</dbReference>
<dbReference type="NCBIfam" id="TIGR00229">
    <property type="entry name" value="sensory_box"/>
    <property type="match status" value="2"/>
</dbReference>
<evidence type="ECO:0000256" key="7">
    <source>
        <dbReference type="SAM" id="Phobius"/>
    </source>
</evidence>
<dbReference type="PRINTS" id="PR00344">
    <property type="entry name" value="BCTRLSENSOR"/>
</dbReference>